<evidence type="ECO:0000256" key="3">
    <source>
        <dbReference type="ARBA" id="ARBA00022989"/>
    </source>
</evidence>
<feature type="transmembrane region" description="Helical" evidence="7">
    <location>
        <begin position="139"/>
        <end position="159"/>
    </location>
</feature>
<feature type="region of interest" description="Disordered" evidence="6">
    <location>
        <begin position="37"/>
        <end position="130"/>
    </location>
</feature>
<feature type="coiled-coil region" evidence="5">
    <location>
        <begin position="997"/>
        <end position="1031"/>
    </location>
</feature>
<feature type="compositionally biased region" description="Polar residues" evidence="6">
    <location>
        <begin position="663"/>
        <end position="682"/>
    </location>
</feature>
<feature type="transmembrane region" description="Helical" evidence="7">
    <location>
        <begin position="223"/>
        <end position="239"/>
    </location>
</feature>
<evidence type="ECO:0000256" key="4">
    <source>
        <dbReference type="ARBA" id="ARBA00023136"/>
    </source>
</evidence>
<feature type="region of interest" description="Disordered" evidence="6">
    <location>
        <begin position="1049"/>
        <end position="1075"/>
    </location>
</feature>
<reference evidence="10" key="1">
    <citation type="submission" date="2023-01" db="EMBL/GenBank/DDBJ databases">
        <title>Exophiala dermititidis isolated from Cystic Fibrosis Patient.</title>
        <authorList>
            <person name="Kurbessoian T."/>
            <person name="Crocker A."/>
            <person name="Murante D."/>
            <person name="Hogan D.A."/>
            <person name="Stajich J.E."/>
        </authorList>
    </citation>
    <scope>NUCLEOTIDE SEQUENCE</scope>
    <source>
        <strain evidence="10">Ex8</strain>
    </source>
</reference>
<gene>
    <name evidence="10" type="ORF">HRR80_000233</name>
</gene>
<dbReference type="AlphaFoldDB" id="A0AAN6IYJ6"/>
<feature type="compositionally biased region" description="Basic and acidic residues" evidence="6">
    <location>
        <begin position="476"/>
        <end position="501"/>
    </location>
</feature>
<dbReference type="Pfam" id="PF13886">
    <property type="entry name" value="TM7S3_TM198"/>
    <property type="match status" value="1"/>
</dbReference>
<feature type="transmembrane region" description="Helical" evidence="7">
    <location>
        <begin position="274"/>
        <end position="292"/>
    </location>
</feature>
<protein>
    <recommendedName>
        <fullName evidence="9">TM7S3/TM198-like domain-containing protein</fullName>
    </recommendedName>
</protein>
<keyword evidence="4 7" id="KW-0472">Membrane</keyword>
<feature type="compositionally biased region" description="Low complexity" evidence="6">
    <location>
        <begin position="83"/>
        <end position="101"/>
    </location>
</feature>
<feature type="signal peptide" evidence="8">
    <location>
        <begin position="1"/>
        <end position="21"/>
    </location>
</feature>
<feature type="compositionally biased region" description="Polar residues" evidence="6">
    <location>
        <begin position="891"/>
        <end position="904"/>
    </location>
</feature>
<feature type="domain" description="TM7S3/TM198-like" evidence="9">
    <location>
        <begin position="144"/>
        <end position="347"/>
    </location>
</feature>
<evidence type="ECO:0000256" key="5">
    <source>
        <dbReference type="SAM" id="Coils"/>
    </source>
</evidence>
<evidence type="ECO:0000256" key="1">
    <source>
        <dbReference type="ARBA" id="ARBA00004141"/>
    </source>
</evidence>
<evidence type="ECO:0000313" key="11">
    <source>
        <dbReference type="Proteomes" id="UP001161757"/>
    </source>
</evidence>
<feature type="compositionally biased region" description="Polar residues" evidence="6">
    <location>
        <begin position="623"/>
        <end position="635"/>
    </location>
</feature>
<evidence type="ECO:0000256" key="7">
    <source>
        <dbReference type="SAM" id="Phobius"/>
    </source>
</evidence>
<organism evidence="10 11">
    <name type="scientific">Exophiala dermatitidis</name>
    <name type="common">Black yeast-like fungus</name>
    <name type="synonym">Wangiella dermatitidis</name>
    <dbReference type="NCBI Taxonomy" id="5970"/>
    <lineage>
        <taxon>Eukaryota</taxon>
        <taxon>Fungi</taxon>
        <taxon>Dikarya</taxon>
        <taxon>Ascomycota</taxon>
        <taxon>Pezizomycotina</taxon>
        <taxon>Eurotiomycetes</taxon>
        <taxon>Chaetothyriomycetidae</taxon>
        <taxon>Chaetothyriales</taxon>
        <taxon>Herpotrichiellaceae</taxon>
        <taxon>Exophiala</taxon>
    </lineage>
</organism>
<feature type="region of interest" description="Disordered" evidence="6">
    <location>
        <begin position="468"/>
        <end position="712"/>
    </location>
</feature>
<feature type="compositionally biased region" description="Low complexity" evidence="6">
    <location>
        <begin position="52"/>
        <end position="66"/>
    </location>
</feature>
<evidence type="ECO:0000256" key="2">
    <source>
        <dbReference type="ARBA" id="ARBA00022692"/>
    </source>
</evidence>
<keyword evidence="3 7" id="KW-1133">Transmembrane helix</keyword>
<feature type="compositionally biased region" description="Polar residues" evidence="6">
    <location>
        <begin position="697"/>
        <end position="712"/>
    </location>
</feature>
<keyword evidence="5" id="KW-0175">Coiled coil</keyword>
<feature type="compositionally biased region" description="Polar residues" evidence="6">
    <location>
        <begin position="37"/>
        <end position="51"/>
    </location>
</feature>
<proteinExistence type="predicted"/>
<dbReference type="EMBL" id="JAJGCB010000001">
    <property type="protein sequence ID" value="KAJ8995462.1"/>
    <property type="molecule type" value="Genomic_DNA"/>
</dbReference>
<feature type="compositionally biased region" description="Low complexity" evidence="6">
    <location>
        <begin position="824"/>
        <end position="835"/>
    </location>
</feature>
<feature type="compositionally biased region" description="Low complexity" evidence="6">
    <location>
        <begin position="108"/>
        <end position="123"/>
    </location>
</feature>
<evidence type="ECO:0000256" key="8">
    <source>
        <dbReference type="SAM" id="SignalP"/>
    </source>
</evidence>
<feature type="compositionally biased region" description="Polar residues" evidence="6">
    <location>
        <begin position="915"/>
        <end position="938"/>
    </location>
</feature>
<evidence type="ECO:0000259" key="9">
    <source>
        <dbReference type="Pfam" id="PF13886"/>
    </source>
</evidence>
<keyword evidence="2 7" id="KW-0812">Transmembrane</keyword>
<feature type="compositionally biased region" description="Basic and acidic residues" evidence="6">
    <location>
        <begin position="952"/>
        <end position="964"/>
    </location>
</feature>
<sequence>MMRSTYLLAVILLGWALAVEASGLDAVELIKKQDTATATASFPSLTTDAPPSSTDTVISSESSTSSGGADKTSTDDGRSSDLPASATPTSQPTTSATKASPVTTSILSTSSPANSHATAAATTSKHHEELPLKPEITPAFGIAGVLLIILGSVYALVGVKSKWVQISLSAGFLASIATTALLVYVMDPPVKNTIQGGYFVAIVMTGVIFGAGALVFKEFTEGLGCLLGGYCFSMWLLTLKPGGLITSAIGKGVFIGIFCLIAWAVSWTRYTRPYGLIGSTSFGGATAFILGIDCFTKAGMKEFWIYIWDLNDNLFPLNTDTYPQTRGMRVEIAVVVIGTIIGLLSQIKLWKVIKSRQKELEVLRRDDDLNNDAIEAALGRHLQRQNEREKSVWERQYGDRLQSQRNTILWQNAHPEKQHPLVSVVTVPPGPTTPPEDVEMEVIKSKTVSSSGSKRNRHRSVIVDVIEEVEEDPEENAAKERQKALEALEERDPPPEGERPSEPSTPLRDPKQPNDGEGYSGVGIAVDPVEVEDPSRVKRLSRSAMSGLTKRLSPTNNMASKSREYLLSANAERPQSRASSAAATVDTDNEDLDVSTLDDGVEDGRRTPDTPPEIIVSPATPTPKANWTVTQLSPRHQQDPVVEEEISNFQSTSEASLEDVPPLQQSSAASVTASLRSGSTSPSEKKSKLEDAGSGSGKSRSQASEATGSSAESLTRTALAQIPSQLSNVVLSYRTNEWAKHIGVADIPICDEPDTLDAVDDDEPAVHLASSAPDVETGKDPNTKSHVSGLSMAPPVKAGSTGVGITSVADPIKRRSSQEKRRSSGGPIRSGSIQSLPLRDNSRSSRHSFHPESLVTTPIDENAPSEFHPHNSISNPNRRASAGPRYIAPSQRRSTAPLPNSTLETRPYTAHGRASASTYTGTNENFVQINRPLTQQDRAASYDYSRQQPRRKQQDADTSRRSDIDRRQSLLAEWRLSQHYRATSSGLGLNGASVSASADAGRAMMRAEKENQRLKEEYERAAKREKQLAIDQAMRRPDMQELHREAMRKMQANANKKLLRSSSNQNVTGSGGGPF</sequence>
<keyword evidence="8" id="KW-0732">Signal</keyword>
<comment type="caution">
    <text evidence="10">The sequence shown here is derived from an EMBL/GenBank/DDBJ whole genome shotgun (WGS) entry which is preliminary data.</text>
</comment>
<feature type="transmembrane region" description="Helical" evidence="7">
    <location>
        <begin position="166"/>
        <end position="186"/>
    </location>
</feature>
<accession>A0AAN6IYJ6</accession>
<name>A0AAN6IYJ6_EXODE</name>
<dbReference type="PANTHER" id="PTHR39469:SF1">
    <property type="entry name" value="DUF4203 DOMAIN-CONTAINING PROTEIN"/>
    <property type="match status" value="1"/>
</dbReference>
<feature type="region of interest" description="Disordered" evidence="6">
    <location>
        <begin position="769"/>
        <end position="964"/>
    </location>
</feature>
<dbReference type="InterPro" id="IPR025256">
    <property type="entry name" value="TM7S3/TM198-like_dom"/>
</dbReference>
<dbReference type="Proteomes" id="UP001161757">
    <property type="component" value="Unassembled WGS sequence"/>
</dbReference>
<feature type="transmembrane region" description="Helical" evidence="7">
    <location>
        <begin position="245"/>
        <end position="267"/>
    </location>
</feature>
<feature type="transmembrane region" description="Helical" evidence="7">
    <location>
        <begin position="198"/>
        <end position="216"/>
    </location>
</feature>
<evidence type="ECO:0000313" key="10">
    <source>
        <dbReference type="EMBL" id="KAJ8995462.1"/>
    </source>
</evidence>
<feature type="chain" id="PRO_5042988471" description="TM7S3/TM198-like domain-containing protein" evidence="8">
    <location>
        <begin position="22"/>
        <end position="1075"/>
    </location>
</feature>
<comment type="subcellular location">
    <subcellularLocation>
        <location evidence="1">Membrane</location>
        <topology evidence="1">Multi-pass membrane protein</topology>
    </subcellularLocation>
</comment>
<evidence type="ECO:0000256" key="6">
    <source>
        <dbReference type="SAM" id="MobiDB-lite"/>
    </source>
</evidence>
<feature type="compositionally biased region" description="Basic and acidic residues" evidence="6">
    <location>
        <begin position="811"/>
        <end position="822"/>
    </location>
</feature>
<dbReference type="PANTHER" id="PTHR39469">
    <property type="entry name" value="CHROMOSOME 1, WHOLE GENOME SHOTGUN SEQUENCE"/>
    <property type="match status" value="1"/>
</dbReference>
<dbReference type="GO" id="GO:0016020">
    <property type="term" value="C:membrane"/>
    <property type="evidence" value="ECO:0007669"/>
    <property type="project" value="UniProtKB-SubCell"/>
</dbReference>